<proteinExistence type="predicted"/>
<dbReference type="AlphaFoldDB" id="A0A9P0FQ09"/>
<dbReference type="OrthoDB" id="6775893at2759"/>
<feature type="region of interest" description="Disordered" evidence="1">
    <location>
        <begin position="13"/>
        <end position="37"/>
    </location>
</feature>
<keyword evidence="3" id="KW-1185">Reference proteome</keyword>
<accession>A0A9P0FQ09</accession>
<dbReference type="EMBL" id="OV121139">
    <property type="protein sequence ID" value="CAH0562976.1"/>
    <property type="molecule type" value="Genomic_DNA"/>
</dbReference>
<evidence type="ECO:0000313" key="2">
    <source>
        <dbReference type="EMBL" id="CAH0562976.1"/>
    </source>
</evidence>
<feature type="region of interest" description="Disordered" evidence="1">
    <location>
        <begin position="58"/>
        <end position="92"/>
    </location>
</feature>
<gene>
    <name evidence="2" type="ORF">MELIAE_LOCUS11983</name>
</gene>
<evidence type="ECO:0000256" key="1">
    <source>
        <dbReference type="SAM" id="MobiDB-lite"/>
    </source>
</evidence>
<organism evidence="2 3">
    <name type="scientific">Brassicogethes aeneus</name>
    <name type="common">Rape pollen beetle</name>
    <name type="synonym">Meligethes aeneus</name>
    <dbReference type="NCBI Taxonomy" id="1431903"/>
    <lineage>
        <taxon>Eukaryota</taxon>
        <taxon>Metazoa</taxon>
        <taxon>Ecdysozoa</taxon>
        <taxon>Arthropoda</taxon>
        <taxon>Hexapoda</taxon>
        <taxon>Insecta</taxon>
        <taxon>Pterygota</taxon>
        <taxon>Neoptera</taxon>
        <taxon>Endopterygota</taxon>
        <taxon>Coleoptera</taxon>
        <taxon>Polyphaga</taxon>
        <taxon>Cucujiformia</taxon>
        <taxon>Nitidulidae</taxon>
        <taxon>Meligethinae</taxon>
        <taxon>Brassicogethes</taxon>
    </lineage>
</organism>
<dbReference type="Proteomes" id="UP001154078">
    <property type="component" value="Chromosome 8"/>
</dbReference>
<protein>
    <submittedName>
        <fullName evidence="2">Uncharacterized protein</fullName>
    </submittedName>
</protein>
<evidence type="ECO:0000313" key="3">
    <source>
        <dbReference type="Proteomes" id="UP001154078"/>
    </source>
</evidence>
<name>A0A9P0FQ09_BRAAE</name>
<feature type="compositionally biased region" description="Low complexity" evidence="1">
    <location>
        <begin position="71"/>
        <end position="83"/>
    </location>
</feature>
<feature type="compositionally biased region" description="Low complexity" evidence="1">
    <location>
        <begin position="17"/>
        <end position="34"/>
    </location>
</feature>
<reference evidence="2" key="1">
    <citation type="submission" date="2021-12" db="EMBL/GenBank/DDBJ databases">
        <authorList>
            <person name="King R."/>
        </authorList>
    </citation>
    <scope>NUCLEOTIDE SEQUENCE</scope>
</reference>
<sequence length="328" mass="35043">MLQLIKEICEPPRNVHSSLSSHGYSSQSPQIIYSPSPPHVNRFNIGRKTEHATYTVLMPPNPGPSTVGSASLYQPRSQQQPPSSALPPPLPSENKIVEVNPITNMSEKVVGLIIPRGMEDMTEGILAVAKDRFPDLANNMEGEQILVTCTKMGSIKKTKRIPVARPSAEAMFQGIVELGEIAKSIDAGMLSLAAPAVTAVVARKMAACALVAKLGIQARVCVPKRKFKQAGSTPPTLARQASTRPRKDGHLLVSLSEGNAKEVAKLITESKAGEKVEALTSERNTTLMMTIIEAALSEAEVKAAIVEQTGAAAEDIEVRGLRGGFRGK</sequence>